<evidence type="ECO:0000313" key="1">
    <source>
        <dbReference type="EMBL" id="GMR60714.1"/>
    </source>
</evidence>
<dbReference type="AlphaFoldDB" id="A0AAN5DF85"/>
<organism evidence="1 2">
    <name type="scientific">Pristionchus mayeri</name>
    <dbReference type="NCBI Taxonomy" id="1317129"/>
    <lineage>
        <taxon>Eukaryota</taxon>
        <taxon>Metazoa</taxon>
        <taxon>Ecdysozoa</taxon>
        <taxon>Nematoda</taxon>
        <taxon>Chromadorea</taxon>
        <taxon>Rhabditida</taxon>
        <taxon>Rhabditina</taxon>
        <taxon>Diplogasteromorpha</taxon>
        <taxon>Diplogasteroidea</taxon>
        <taxon>Neodiplogasteridae</taxon>
        <taxon>Pristionchus</taxon>
    </lineage>
</organism>
<gene>
    <name evidence="1" type="ORF">PMAYCL1PPCAC_30909</name>
</gene>
<comment type="caution">
    <text evidence="1">The sequence shown here is derived from an EMBL/GenBank/DDBJ whole genome shotgun (WGS) entry which is preliminary data.</text>
</comment>
<proteinExistence type="predicted"/>
<name>A0AAN5DF85_9BILA</name>
<accession>A0AAN5DF85</accession>
<dbReference type="EMBL" id="BTRK01000006">
    <property type="protein sequence ID" value="GMR60714.1"/>
    <property type="molecule type" value="Genomic_DNA"/>
</dbReference>
<feature type="non-terminal residue" evidence="1">
    <location>
        <position position="1"/>
    </location>
</feature>
<dbReference type="Proteomes" id="UP001328107">
    <property type="component" value="Unassembled WGS sequence"/>
</dbReference>
<keyword evidence="2" id="KW-1185">Reference proteome</keyword>
<evidence type="ECO:0000313" key="2">
    <source>
        <dbReference type="Proteomes" id="UP001328107"/>
    </source>
</evidence>
<protein>
    <submittedName>
        <fullName evidence="1">Uncharacterized protein</fullName>
    </submittedName>
</protein>
<sequence length="83" mass="9202">LSKPPLHPSIQDSVVFGDRIPIGNCGGWASIEYCATNDARFVFGIADRDSTGVFSYYEDELLVYGEDDAVSFDLDIFDLFLSK</sequence>
<feature type="non-terminal residue" evidence="1">
    <location>
        <position position="83"/>
    </location>
</feature>
<reference evidence="2" key="1">
    <citation type="submission" date="2022-10" db="EMBL/GenBank/DDBJ databases">
        <title>Genome assembly of Pristionchus species.</title>
        <authorList>
            <person name="Yoshida K."/>
            <person name="Sommer R.J."/>
        </authorList>
    </citation>
    <scope>NUCLEOTIDE SEQUENCE [LARGE SCALE GENOMIC DNA]</scope>
    <source>
        <strain evidence="2">RS5460</strain>
    </source>
</reference>